<evidence type="ECO:0000259" key="1">
    <source>
        <dbReference type="Pfam" id="PF07995"/>
    </source>
</evidence>
<accession>A0ABU4GC99</accession>
<dbReference type="PANTHER" id="PTHR19328:SF13">
    <property type="entry name" value="HIPL1 PROTEIN"/>
    <property type="match status" value="1"/>
</dbReference>
<protein>
    <submittedName>
        <fullName evidence="2">PQQ-dependent sugar dehydrogenase</fullName>
    </submittedName>
</protein>
<reference evidence="2 3" key="1">
    <citation type="submission" date="2023-06" db="EMBL/GenBank/DDBJ databases">
        <title>Sporosarcina sp. nov., isolated from Korean traditional fermented seafood 'Jeotgal'.</title>
        <authorList>
            <person name="Yang A.I."/>
            <person name="Shin N.-R."/>
        </authorList>
    </citation>
    <scope>NUCLEOTIDE SEQUENCE [LARGE SCALE GENOMIC DNA]</scope>
    <source>
        <strain evidence="2 3">KCTC13119</strain>
    </source>
</reference>
<dbReference type="RefSeq" id="WP_317945683.1">
    <property type="nucleotide sequence ID" value="NZ_JAUBDI010000018.1"/>
</dbReference>
<proteinExistence type="predicted"/>
<dbReference type="InterPro" id="IPR012938">
    <property type="entry name" value="Glc/Sorbosone_DH"/>
</dbReference>
<feature type="domain" description="Glucose/Sorbosone dehydrogenase" evidence="1">
    <location>
        <begin position="35"/>
        <end position="318"/>
    </location>
</feature>
<dbReference type="SUPFAM" id="SSF50952">
    <property type="entry name" value="Soluble quinoprotein glucose dehydrogenase"/>
    <property type="match status" value="1"/>
</dbReference>
<comment type="caution">
    <text evidence="2">The sequence shown here is derived from an EMBL/GenBank/DDBJ whole genome shotgun (WGS) entry which is preliminary data.</text>
</comment>
<dbReference type="Proteomes" id="UP001282284">
    <property type="component" value="Unassembled WGS sequence"/>
</dbReference>
<dbReference type="Pfam" id="PF07995">
    <property type="entry name" value="GSDH"/>
    <property type="match status" value="1"/>
</dbReference>
<keyword evidence="3" id="KW-1185">Reference proteome</keyword>
<dbReference type="PROSITE" id="PS51257">
    <property type="entry name" value="PROKAR_LIPOPROTEIN"/>
    <property type="match status" value="1"/>
</dbReference>
<name>A0ABU4GC99_9BACL</name>
<dbReference type="Gene3D" id="2.120.10.30">
    <property type="entry name" value="TolB, C-terminal domain"/>
    <property type="match status" value="1"/>
</dbReference>
<gene>
    <name evidence="2" type="ORF">QT711_15270</name>
</gene>
<dbReference type="PANTHER" id="PTHR19328">
    <property type="entry name" value="HEDGEHOG-INTERACTING PROTEIN"/>
    <property type="match status" value="1"/>
</dbReference>
<dbReference type="InterPro" id="IPR011042">
    <property type="entry name" value="6-blade_b-propeller_TolB-like"/>
</dbReference>
<organism evidence="2 3">
    <name type="scientific">Sporosarcina saromensis</name>
    <dbReference type="NCBI Taxonomy" id="359365"/>
    <lineage>
        <taxon>Bacteria</taxon>
        <taxon>Bacillati</taxon>
        <taxon>Bacillota</taxon>
        <taxon>Bacilli</taxon>
        <taxon>Bacillales</taxon>
        <taxon>Caryophanaceae</taxon>
        <taxon>Sporosarcina</taxon>
    </lineage>
</organism>
<dbReference type="InterPro" id="IPR011041">
    <property type="entry name" value="Quinoprot_gluc/sorb_DH_b-prop"/>
</dbReference>
<dbReference type="EMBL" id="JAUBDI010000018">
    <property type="protein sequence ID" value="MDW0114558.1"/>
    <property type="molecule type" value="Genomic_DNA"/>
</dbReference>
<sequence>MKRFVWILVIVVLAGCSSKELDENDRSIEKIANNLEIPWAIASDGENFFITERNGTIVKIKQDGTKERQRVRLSKSLSNAAEAGLLGFVLQDDFSQSKSAYAFYTYDENGKPFNRIVTLTYDNNAWHEKAILLDAVESGSFHHGGRLALSPEGVLYATIGDGSVPNKAQNPTSFNGKILKLEADGTFTIFSLGHRNPQGLAWDEKGNLYSSEHGPSANDELNRIIQGGNYGWPLVEGQETLTGTEAPLLTSGNNETWAPSGMTFHKGLLYVAALRGEAILVIDPENMKIVDTIEGYGRIRDVYSDGDSLFFISNNTDGRGTPSQTDDSLYKINNKPE</sequence>
<evidence type="ECO:0000313" key="3">
    <source>
        <dbReference type="Proteomes" id="UP001282284"/>
    </source>
</evidence>
<evidence type="ECO:0000313" key="2">
    <source>
        <dbReference type="EMBL" id="MDW0114558.1"/>
    </source>
</evidence>